<dbReference type="InterPro" id="IPR011547">
    <property type="entry name" value="SLC26A/SulP_dom"/>
</dbReference>
<evidence type="ECO:0000256" key="4">
    <source>
        <dbReference type="ARBA" id="ARBA00023136"/>
    </source>
</evidence>
<dbReference type="Pfam" id="PF00916">
    <property type="entry name" value="Sulfate_transp"/>
    <property type="match status" value="1"/>
</dbReference>
<comment type="caution">
    <text evidence="6">The sequence shown here is derived from an EMBL/GenBank/DDBJ whole genome shotgun (WGS) entry which is preliminary data.</text>
</comment>
<evidence type="ECO:0000256" key="1">
    <source>
        <dbReference type="ARBA" id="ARBA00004141"/>
    </source>
</evidence>
<evidence type="ECO:0000313" key="6">
    <source>
        <dbReference type="EMBL" id="RZO74251.1"/>
    </source>
</evidence>
<organism evidence="6 7">
    <name type="scientific">OM182 bacterium</name>
    <dbReference type="NCBI Taxonomy" id="2510334"/>
    <lineage>
        <taxon>Bacteria</taxon>
        <taxon>Pseudomonadati</taxon>
        <taxon>Pseudomonadota</taxon>
        <taxon>Gammaproteobacteria</taxon>
        <taxon>OMG group</taxon>
        <taxon>OM182 clade</taxon>
    </lineage>
</organism>
<evidence type="ECO:0000259" key="5">
    <source>
        <dbReference type="Pfam" id="PF00916"/>
    </source>
</evidence>
<dbReference type="GO" id="GO:0016020">
    <property type="term" value="C:membrane"/>
    <property type="evidence" value="ECO:0007669"/>
    <property type="project" value="UniProtKB-SubCell"/>
</dbReference>
<evidence type="ECO:0000313" key="7">
    <source>
        <dbReference type="Proteomes" id="UP000320404"/>
    </source>
</evidence>
<dbReference type="EMBL" id="SHAH01000108">
    <property type="protein sequence ID" value="RZO74251.1"/>
    <property type="molecule type" value="Genomic_DNA"/>
</dbReference>
<comment type="subcellular location">
    <subcellularLocation>
        <location evidence="1">Membrane</location>
        <topology evidence="1">Multi-pass membrane protein</topology>
    </subcellularLocation>
</comment>
<proteinExistence type="predicted"/>
<gene>
    <name evidence="6" type="ORF">EVA69_06155</name>
</gene>
<name>A0A520RVR7_9GAMM</name>
<reference evidence="6 7" key="1">
    <citation type="submission" date="2019-02" db="EMBL/GenBank/DDBJ databases">
        <title>Prokaryotic population dynamics and viral predation in marine succession experiment using metagenomics: the confinement effect.</title>
        <authorList>
            <person name="Haro-Moreno J.M."/>
            <person name="Rodriguez-Valera F."/>
            <person name="Lopez-Perez M."/>
        </authorList>
    </citation>
    <scope>NUCLEOTIDE SEQUENCE [LARGE SCALE GENOMIC DNA]</scope>
    <source>
        <strain evidence="6">MED-G158</strain>
    </source>
</reference>
<dbReference type="Proteomes" id="UP000320404">
    <property type="component" value="Unassembled WGS sequence"/>
</dbReference>
<keyword evidence="4" id="KW-0472">Membrane</keyword>
<keyword evidence="3" id="KW-1133">Transmembrane helix</keyword>
<accession>A0A520RVR7</accession>
<keyword evidence="2" id="KW-0812">Transmembrane</keyword>
<evidence type="ECO:0000256" key="2">
    <source>
        <dbReference type="ARBA" id="ARBA00022692"/>
    </source>
</evidence>
<evidence type="ECO:0000256" key="3">
    <source>
        <dbReference type="ARBA" id="ARBA00022989"/>
    </source>
</evidence>
<feature type="non-terminal residue" evidence="6">
    <location>
        <position position="64"/>
    </location>
</feature>
<sequence>MFSSKKPTRSRKISMINFKTEDLKGDLFGGVTAGVVALPLALAFGEASGAGPIAGLYGAIFVGF</sequence>
<dbReference type="AlphaFoldDB" id="A0A520RVR7"/>
<protein>
    <recommendedName>
        <fullName evidence="5">SLC26A/SulP transporter domain-containing protein</fullName>
    </recommendedName>
</protein>
<feature type="domain" description="SLC26A/SulP transporter" evidence="5">
    <location>
        <begin position="23"/>
        <end position="64"/>
    </location>
</feature>